<comment type="caution">
    <text evidence="1">The sequence shown here is derived from an EMBL/GenBank/DDBJ whole genome shotgun (WGS) entry which is preliminary data.</text>
</comment>
<evidence type="ECO:0008006" key="3">
    <source>
        <dbReference type="Google" id="ProtNLM"/>
    </source>
</evidence>
<dbReference type="AlphaFoldDB" id="A0A8H3ISR4"/>
<protein>
    <recommendedName>
        <fullName evidence="3">F-box domain-containing protein</fullName>
    </recommendedName>
</protein>
<evidence type="ECO:0000313" key="2">
    <source>
        <dbReference type="Proteomes" id="UP000664203"/>
    </source>
</evidence>
<keyword evidence="2" id="KW-1185">Reference proteome</keyword>
<organism evidence="1 2">
    <name type="scientific">Alectoria fallacina</name>
    <dbReference type="NCBI Taxonomy" id="1903189"/>
    <lineage>
        <taxon>Eukaryota</taxon>
        <taxon>Fungi</taxon>
        <taxon>Dikarya</taxon>
        <taxon>Ascomycota</taxon>
        <taxon>Pezizomycotina</taxon>
        <taxon>Lecanoromycetes</taxon>
        <taxon>OSLEUM clade</taxon>
        <taxon>Lecanoromycetidae</taxon>
        <taxon>Lecanorales</taxon>
        <taxon>Lecanorineae</taxon>
        <taxon>Parmeliaceae</taxon>
        <taxon>Alectoria</taxon>
    </lineage>
</organism>
<proteinExistence type="predicted"/>
<name>A0A8H3ISR4_9LECA</name>
<reference evidence="1" key="1">
    <citation type="submission" date="2021-03" db="EMBL/GenBank/DDBJ databases">
        <authorList>
            <person name="Tagirdzhanova G."/>
        </authorList>
    </citation>
    <scope>NUCLEOTIDE SEQUENCE</scope>
</reference>
<evidence type="ECO:0000313" key="1">
    <source>
        <dbReference type="EMBL" id="CAF9931975.1"/>
    </source>
</evidence>
<dbReference type="EMBL" id="CAJPDR010000315">
    <property type="protein sequence ID" value="CAF9931975.1"/>
    <property type="molecule type" value="Genomic_DNA"/>
</dbReference>
<sequence>MATTIRSVPDEVLVEILGKLPKKDLKKAHVKCTLWSTAGAKWMFQRVYLAPRKASMKAFTDIAANSAFALNVKELIYDGRLFLPELGSFASYRAVFCARMIEELDIYEDYTRNALGGAEFDFADEVYQGSIWNMENLGAGDYMNRVIAGDGKEYHTNVANSLVGYVRLLDQQDSILKKAKISSSV</sequence>
<accession>A0A8H3ISR4</accession>
<dbReference type="Proteomes" id="UP000664203">
    <property type="component" value="Unassembled WGS sequence"/>
</dbReference>
<dbReference type="OrthoDB" id="5422579at2759"/>
<gene>
    <name evidence="1" type="ORF">ALECFALPRED_005135</name>
</gene>